<keyword evidence="1" id="KW-0812">Transmembrane</keyword>
<dbReference type="AlphaFoldDB" id="A0A498DA90"/>
<evidence type="ECO:0000313" key="2">
    <source>
        <dbReference type="EMBL" id="RLL43850.1"/>
    </source>
</evidence>
<name>A0A498DA90_9BACI</name>
<proteinExistence type="predicted"/>
<sequence>MGIAVGTILGAVFPAHYTLITVIATIVAMVIGALFGGLVDYQSLLTGISSCLMAGIMGPMIGVVADIGMISFCSFLVYLTFGLLCFSIRS</sequence>
<accession>A0A498DA90</accession>
<reference evidence="2 3" key="1">
    <citation type="submission" date="2018-10" db="EMBL/GenBank/DDBJ databases">
        <title>Oceanobacillus sp. YLB-02 draft genome.</title>
        <authorList>
            <person name="Yu L."/>
        </authorList>
    </citation>
    <scope>NUCLEOTIDE SEQUENCE [LARGE SCALE GENOMIC DNA]</scope>
    <source>
        <strain evidence="2 3">YLB-02</strain>
    </source>
</reference>
<evidence type="ECO:0000313" key="3">
    <source>
        <dbReference type="Proteomes" id="UP000270219"/>
    </source>
</evidence>
<keyword evidence="3" id="KW-1185">Reference proteome</keyword>
<comment type="caution">
    <text evidence="2">The sequence shown here is derived from an EMBL/GenBank/DDBJ whole genome shotgun (WGS) entry which is preliminary data.</text>
</comment>
<dbReference type="OrthoDB" id="2721969at2"/>
<organism evidence="2 3">
    <name type="scientific">Oceanobacillus piezotolerans</name>
    <dbReference type="NCBI Taxonomy" id="2448030"/>
    <lineage>
        <taxon>Bacteria</taxon>
        <taxon>Bacillati</taxon>
        <taxon>Bacillota</taxon>
        <taxon>Bacilli</taxon>
        <taxon>Bacillales</taxon>
        <taxon>Bacillaceae</taxon>
        <taxon>Oceanobacillus</taxon>
    </lineage>
</organism>
<dbReference type="Proteomes" id="UP000270219">
    <property type="component" value="Unassembled WGS sequence"/>
</dbReference>
<feature type="transmembrane region" description="Helical" evidence="1">
    <location>
        <begin position="67"/>
        <end position="88"/>
    </location>
</feature>
<gene>
    <name evidence="2" type="ORF">D8M04_13150</name>
</gene>
<feature type="transmembrane region" description="Helical" evidence="1">
    <location>
        <begin position="43"/>
        <end position="61"/>
    </location>
</feature>
<protein>
    <submittedName>
        <fullName evidence="2">Uncharacterized protein</fullName>
    </submittedName>
</protein>
<keyword evidence="1" id="KW-0472">Membrane</keyword>
<feature type="transmembrane region" description="Helical" evidence="1">
    <location>
        <begin position="15"/>
        <end position="36"/>
    </location>
</feature>
<keyword evidence="1" id="KW-1133">Transmembrane helix</keyword>
<dbReference type="EMBL" id="RCHR01000004">
    <property type="protein sequence ID" value="RLL43850.1"/>
    <property type="molecule type" value="Genomic_DNA"/>
</dbReference>
<evidence type="ECO:0000256" key="1">
    <source>
        <dbReference type="SAM" id="Phobius"/>
    </source>
</evidence>